<sequence length="197" mass="20918">MVRAGVADAARVNASWCDTVCRAHGLAGAFSRHVWKSARRTPPLYPDAVTLTPDASVADVLDGIDTSPGCSVKDSFGRLDLAQAGFTVLFEATWITRTARVPLEPGWSRTDDQFGDPSVAVWSDGVSGVTANRDGDFAGLSNLYTQGDLDDAWRGATSAVAASFPGLPITGYERGDDLEAALRNGYTALGPLRVWLK</sequence>
<gene>
    <name evidence="1" type="ORF">SD37_37130</name>
</gene>
<reference evidence="1 2" key="1">
    <citation type="journal article" date="2015" name="Genome Announc.">
        <title>Draft Genome Sequence of Norvancomycin-Producing Strain Amycolatopsis orientalis CPCC200066.</title>
        <authorList>
            <person name="Lei X."/>
            <person name="Yuan F."/>
            <person name="Shi Y."/>
            <person name="Li X."/>
            <person name="Wang L."/>
            <person name="Hong B."/>
        </authorList>
    </citation>
    <scope>NUCLEOTIDE SEQUENCE [LARGE SCALE GENOMIC DNA]</scope>
    <source>
        <strain evidence="1 2">B-37</strain>
    </source>
</reference>
<proteinExistence type="predicted"/>
<organism evidence="1 2">
    <name type="scientific">Amycolatopsis orientalis</name>
    <name type="common">Nocardia orientalis</name>
    <dbReference type="NCBI Taxonomy" id="31958"/>
    <lineage>
        <taxon>Bacteria</taxon>
        <taxon>Bacillati</taxon>
        <taxon>Actinomycetota</taxon>
        <taxon>Actinomycetes</taxon>
        <taxon>Pseudonocardiales</taxon>
        <taxon>Pseudonocardiaceae</taxon>
        <taxon>Amycolatopsis</taxon>
    </lineage>
</organism>
<dbReference type="KEGG" id="aori:SD37_37130"/>
<dbReference type="eggNOG" id="ENOG5032SCT">
    <property type="taxonomic scope" value="Bacteria"/>
</dbReference>
<accession>A0A193C892</accession>
<name>A0A193C892_AMYOR</name>
<evidence type="ECO:0000313" key="1">
    <source>
        <dbReference type="EMBL" id="ANN20664.1"/>
    </source>
</evidence>
<keyword evidence="2" id="KW-1185">Reference proteome</keyword>
<dbReference type="STRING" id="31958.SD37_37130"/>
<dbReference type="EMBL" id="CP016174">
    <property type="protein sequence ID" value="ANN20664.1"/>
    <property type="molecule type" value="Genomic_DNA"/>
</dbReference>
<dbReference type="RefSeq" id="WP_044855635.1">
    <property type="nucleotide sequence ID" value="NZ_CP016174.1"/>
</dbReference>
<protein>
    <submittedName>
        <fullName evidence="1">Uncharacterized protein</fullName>
    </submittedName>
</protein>
<dbReference type="Proteomes" id="UP000093695">
    <property type="component" value="Chromosome"/>
</dbReference>
<evidence type="ECO:0000313" key="2">
    <source>
        <dbReference type="Proteomes" id="UP000093695"/>
    </source>
</evidence>
<dbReference type="AlphaFoldDB" id="A0A193C892"/>